<feature type="region of interest" description="Disordered" evidence="5">
    <location>
        <begin position="210"/>
        <end position="230"/>
    </location>
</feature>
<dbReference type="SUPFAM" id="SSF57716">
    <property type="entry name" value="Glucocorticoid receptor-like (DNA-binding domain)"/>
    <property type="match status" value="1"/>
</dbReference>
<dbReference type="PANTHER" id="PTHR24211">
    <property type="entry name" value="LIM DOMAIN-CONTAINING PROTEIN"/>
    <property type="match status" value="1"/>
</dbReference>
<evidence type="ECO:0000256" key="1">
    <source>
        <dbReference type="ARBA" id="ARBA00022723"/>
    </source>
</evidence>
<dbReference type="AlphaFoldDB" id="A0A3M7SNG2"/>
<dbReference type="PROSITE" id="PS50023">
    <property type="entry name" value="LIM_DOMAIN_2"/>
    <property type="match status" value="1"/>
</dbReference>
<comment type="caution">
    <text evidence="7">The sequence shown here is derived from an EMBL/GenBank/DDBJ whole genome shotgun (WGS) entry which is preliminary data.</text>
</comment>
<protein>
    <submittedName>
        <fullName evidence="7">Prickle 3 isoform X1</fullName>
    </submittedName>
</protein>
<dbReference type="PANTHER" id="PTHR24211:SF22">
    <property type="entry name" value="TESTIN"/>
    <property type="match status" value="1"/>
</dbReference>
<gene>
    <name evidence="7" type="ORF">BpHYR1_011219</name>
</gene>
<dbReference type="PROSITE" id="PS00478">
    <property type="entry name" value="LIM_DOMAIN_1"/>
    <property type="match status" value="1"/>
</dbReference>
<dbReference type="InterPro" id="IPR047120">
    <property type="entry name" value="Pk/Esn/Tes"/>
</dbReference>
<evidence type="ECO:0000256" key="2">
    <source>
        <dbReference type="ARBA" id="ARBA00022833"/>
    </source>
</evidence>
<dbReference type="InterPro" id="IPR001781">
    <property type="entry name" value="Znf_LIM"/>
</dbReference>
<evidence type="ECO:0000256" key="5">
    <source>
        <dbReference type="SAM" id="MobiDB-lite"/>
    </source>
</evidence>
<dbReference type="Pfam" id="PF00412">
    <property type="entry name" value="LIM"/>
    <property type="match status" value="1"/>
</dbReference>
<dbReference type="Proteomes" id="UP000276133">
    <property type="component" value="Unassembled WGS sequence"/>
</dbReference>
<sequence>MLKHNRKTPGNKKRVRYGPVKYVNLKLDEPIFTNTYQLSELCQKCGTVRSGPHINEGCKNCSVPKPANSESLNKNEFLTRTKRSLENLNEVNTEKFCINQKSTDLKDSQSHNQNLNLNNEFDKKTQAKQIHKKVGDEKSQNLVSNEHQLHSNDEISILSFGDKIKLLEKNFHPRELKPRNKSNLEREKILQQINKSQELLTESESIKKYQNNRLKKSSDVDSSKKENKVPRRIRNLYNNSKNLNESDQNLSDFDKKSIAEFENKLKFFEKKNSVASTSTRSLESFEPKSIFVETYQTRRDLTSKEFPIFGSNKSLDHSHFHVDNLNDIPRILGSISKTNIDSSNKDHRLSCETLDQISKIIPREINKVKEKSEGKNVPQIKPRKILQGLEKKSFEESFHSQNDSLTMRHQNTDQKIHIEKFSLCKACGGVIKSECIEAEGFFWHLEHFCCSECKCFLADKKYLVSESDYFCLSCHQKKFSKICQTCKLGIDTIETRFTYEKLNWHSNPNCFKCYRCIKKFNKK</sequence>
<dbReference type="GO" id="GO:0046872">
    <property type="term" value="F:metal ion binding"/>
    <property type="evidence" value="ECO:0007669"/>
    <property type="project" value="UniProtKB-KW"/>
</dbReference>
<evidence type="ECO:0000313" key="8">
    <source>
        <dbReference type="Proteomes" id="UP000276133"/>
    </source>
</evidence>
<dbReference type="SMART" id="SM00132">
    <property type="entry name" value="LIM"/>
    <property type="match status" value="1"/>
</dbReference>
<evidence type="ECO:0000259" key="6">
    <source>
        <dbReference type="PROSITE" id="PS50023"/>
    </source>
</evidence>
<feature type="domain" description="LIM zinc-binding" evidence="6">
    <location>
        <begin position="422"/>
        <end position="481"/>
    </location>
</feature>
<feature type="compositionally biased region" description="Basic and acidic residues" evidence="5">
    <location>
        <begin position="216"/>
        <end position="229"/>
    </location>
</feature>
<organism evidence="7 8">
    <name type="scientific">Brachionus plicatilis</name>
    <name type="common">Marine rotifer</name>
    <name type="synonym">Brachionus muelleri</name>
    <dbReference type="NCBI Taxonomy" id="10195"/>
    <lineage>
        <taxon>Eukaryota</taxon>
        <taxon>Metazoa</taxon>
        <taxon>Spiralia</taxon>
        <taxon>Gnathifera</taxon>
        <taxon>Rotifera</taxon>
        <taxon>Eurotatoria</taxon>
        <taxon>Monogononta</taxon>
        <taxon>Pseudotrocha</taxon>
        <taxon>Ploima</taxon>
        <taxon>Brachionidae</taxon>
        <taxon>Brachionus</taxon>
    </lineage>
</organism>
<evidence type="ECO:0000313" key="7">
    <source>
        <dbReference type="EMBL" id="RNA37286.1"/>
    </source>
</evidence>
<keyword evidence="1 4" id="KW-0479">Metal-binding</keyword>
<keyword evidence="3 4" id="KW-0440">LIM domain</keyword>
<dbReference type="STRING" id="10195.A0A3M7SNG2"/>
<accession>A0A3M7SNG2</accession>
<evidence type="ECO:0000256" key="4">
    <source>
        <dbReference type="PROSITE-ProRule" id="PRU00125"/>
    </source>
</evidence>
<dbReference type="EMBL" id="REGN01001064">
    <property type="protein sequence ID" value="RNA37286.1"/>
    <property type="molecule type" value="Genomic_DNA"/>
</dbReference>
<proteinExistence type="predicted"/>
<keyword evidence="2 4" id="KW-0862">Zinc</keyword>
<reference evidence="7 8" key="1">
    <citation type="journal article" date="2018" name="Sci. Rep.">
        <title>Genomic signatures of local adaptation to the degree of environmental predictability in rotifers.</title>
        <authorList>
            <person name="Franch-Gras L."/>
            <person name="Hahn C."/>
            <person name="Garcia-Roger E.M."/>
            <person name="Carmona M.J."/>
            <person name="Serra M."/>
            <person name="Gomez A."/>
        </authorList>
    </citation>
    <scope>NUCLEOTIDE SEQUENCE [LARGE SCALE GENOMIC DNA]</scope>
    <source>
        <strain evidence="7">HYR1</strain>
    </source>
</reference>
<keyword evidence="8" id="KW-1185">Reference proteome</keyword>
<name>A0A3M7SNG2_BRAPC</name>
<evidence type="ECO:0000256" key="3">
    <source>
        <dbReference type="ARBA" id="ARBA00023038"/>
    </source>
</evidence>
<dbReference type="Gene3D" id="2.10.110.10">
    <property type="entry name" value="Cysteine Rich Protein"/>
    <property type="match status" value="2"/>
</dbReference>
<dbReference type="OrthoDB" id="1112565at2759"/>